<dbReference type="InterPro" id="IPR011992">
    <property type="entry name" value="EF-hand-dom_pair"/>
</dbReference>
<dbReference type="PROSITE" id="PS50222">
    <property type="entry name" value="EF_HAND_2"/>
    <property type="match status" value="1"/>
</dbReference>
<proteinExistence type="predicted"/>
<feature type="domain" description="EF-hand" evidence="3">
    <location>
        <begin position="141"/>
        <end position="176"/>
    </location>
</feature>
<evidence type="ECO:0000259" key="3">
    <source>
        <dbReference type="PROSITE" id="PS50222"/>
    </source>
</evidence>
<protein>
    <recommendedName>
        <fullName evidence="3">EF-hand domain-containing protein</fullName>
    </recommendedName>
</protein>
<dbReference type="GO" id="GO:0005509">
    <property type="term" value="F:calcium ion binding"/>
    <property type="evidence" value="ECO:0007669"/>
    <property type="project" value="InterPro"/>
</dbReference>
<dbReference type="SUPFAM" id="SSF47473">
    <property type="entry name" value="EF-hand"/>
    <property type="match status" value="1"/>
</dbReference>
<evidence type="ECO:0000256" key="1">
    <source>
        <dbReference type="ARBA" id="ARBA00022837"/>
    </source>
</evidence>
<accession>A0A835ZDU6</accession>
<dbReference type="CDD" id="cd00051">
    <property type="entry name" value="EFh"/>
    <property type="match status" value="1"/>
</dbReference>
<organism evidence="4 5">
    <name type="scientific">Tribonema minus</name>
    <dbReference type="NCBI Taxonomy" id="303371"/>
    <lineage>
        <taxon>Eukaryota</taxon>
        <taxon>Sar</taxon>
        <taxon>Stramenopiles</taxon>
        <taxon>Ochrophyta</taxon>
        <taxon>PX clade</taxon>
        <taxon>Xanthophyceae</taxon>
        <taxon>Tribonematales</taxon>
        <taxon>Tribonemataceae</taxon>
        <taxon>Tribonema</taxon>
    </lineage>
</organism>
<dbReference type="InterPro" id="IPR018247">
    <property type="entry name" value="EF_Hand_1_Ca_BS"/>
</dbReference>
<feature type="region of interest" description="Disordered" evidence="2">
    <location>
        <begin position="43"/>
        <end position="65"/>
    </location>
</feature>
<dbReference type="Gene3D" id="1.10.238.10">
    <property type="entry name" value="EF-hand"/>
    <property type="match status" value="1"/>
</dbReference>
<feature type="compositionally biased region" description="Low complexity" evidence="2">
    <location>
        <begin position="45"/>
        <end position="65"/>
    </location>
</feature>
<gene>
    <name evidence="4" type="ORF">JKP88DRAFT_304403</name>
</gene>
<dbReference type="InterPro" id="IPR002048">
    <property type="entry name" value="EF_hand_dom"/>
</dbReference>
<dbReference type="OrthoDB" id="275278at2759"/>
<sequence length="297" mass="32142">MPMSSKRLGAAFLRALETLANASAVAREKARLAQVRAALNDSAQEEAQQQQQPQQQLQAPRAPPRAVLVDGDAKQHAAQPPSQAALSVVETAAGDVGKAYERGGAQGGEQAAGGARVDRSIARLQKQVARMLDLLEVDIEAADAKIGDKLHMLDRDCDGFASAQELAFVIQHMLTHRVSNDEAAALVAELDPDRDGRISVRDLPEPREISAAVRADSDKQDADGRIEAHSLLLYTIQITGISSALLVHFMRVGSVLYPGQDLIHVLNTVYWSFTFLTEAELRDMTAEILRAVTAPYH</sequence>
<evidence type="ECO:0000313" key="4">
    <source>
        <dbReference type="EMBL" id="KAG5188524.1"/>
    </source>
</evidence>
<keyword evidence="5" id="KW-1185">Reference proteome</keyword>
<dbReference type="PROSITE" id="PS00018">
    <property type="entry name" value="EF_HAND_1"/>
    <property type="match status" value="1"/>
</dbReference>
<dbReference type="AlphaFoldDB" id="A0A835ZDU6"/>
<dbReference type="Proteomes" id="UP000664859">
    <property type="component" value="Unassembled WGS sequence"/>
</dbReference>
<keyword evidence="1" id="KW-0106">Calcium</keyword>
<evidence type="ECO:0000313" key="5">
    <source>
        <dbReference type="Proteomes" id="UP000664859"/>
    </source>
</evidence>
<comment type="caution">
    <text evidence="4">The sequence shown here is derived from an EMBL/GenBank/DDBJ whole genome shotgun (WGS) entry which is preliminary data.</text>
</comment>
<evidence type="ECO:0000256" key="2">
    <source>
        <dbReference type="SAM" id="MobiDB-lite"/>
    </source>
</evidence>
<name>A0A835ZDU6_9STRA</name>
<reference evidence="4" key="1">
    <citation type="submission" date="2021-02" db="EMBL/GenBank/DDBJ databases">
        <title>First Annotated Genome of the Yellow-green Alga Tribonema minus.</title>
        <authorList>
            <person name="Mahan K.M."/>
        </authorList>
    </citation>
    <scope>NUCLEOTIDE SEQUENCE</scope>
    <source>
        <strain evidence="4">UTEX B ZZ1240</strain>
    </source>
</reference>
<dbReference type="EMBL" id="JAFCMP010000068">
    <property type="protein sequence ID" value="KAG5188524.1"/>
    <property type="molecule type" value="Genomic_DNA"/>
</dbReference>